<dbReference type="EMBL" id="SMCO01000015">
    <property type="protein sequence ID" value="TCV83438.1"/>
    <property type="molecule type" value="Genomic_DNA"/>
</dbReference>
<gene>
    <name evidence="5" type="ORF">EDC63_11563</name>
</gene>
<dbReference type="GO" id="GO:0016757">
    <property type="term" value="F:glycosyltransferase activity"/>
    <property type="evidence" value="ECO:0007669"/>
    <property type="project" value="UniProtKB-KW"/>
</dbReference>
<dbReference type="InterPro" id="IPR029044">
    <property type="entry name" value="Nucleotide-diphossugar_trans"/>
</dbReference>
<protein>
    <recommendedName>
        <fullName evidence="4">Glycosyltransferase 2-like domain-containing protein</fullName>
    </recommendedName>
</protein>
<dbReference type="Pfam" id="PF00535">
    <property type="entry name" value="Glycos_transf_2"/>
    <property type="match status" value="1"/>
</dbReference>
<comment type="similarity">
    <text evidence="1">Belongs to the glycosyltransferase 2 family.</text>
</comment>
<dbReference type="Proteomes" id="UP000295367">
    <property type="component" value="Unassembled WGS sequence"/>
</dbReference>
<dbReference type="AlphaFoldDB" id="A0A4R3XYN4"/>
<comment type="caution">
    <text evidence="5">The sequence shown here is derived from an EMBL/GenBank/DDBJ whole genome shotgun (WGS) entry which is preliminary data.</text>
</comment>
<dbReference type="PANTHER" id="PTHR43179">
    <property type="entry name" value="RHAMNOSYLTRANSFERASE WBBL"/>
    <property type="match status" value="1"/>
</dbReference>
<reference evidence="5 6" key="1">
    <citation type="submission" date="2019-03" db="EMBL/GenBank/DDBJ databases">
        <title>Genomic Encyclopedia of Type Strains, Phase IV (KMG-IV): sequencing the most valuable type-strain genomes for metagenomic binning, comparative biology and taxonomic classification.</title>
        <authorList>
            <person name="Goeker M."/>
        </authorList>
    </citation>
    <scope>NUCLEOTIDE SEQUENCE [LARGE SCALE GENOMIC DNA]</scope>
    <source>
        <strain evidence="5 6">DSM 100309</strain>
    </source>
</reference>
<sequence length="317" mass="35281">MTKSQESINDPSLGVVVLNWNGKSDTLACLSSLFQCTYRHFYVYVVDNASSDGSVEAIREQFGDKHNLTVLESGGNLGFSGGNNVGMKQAVADGMRYVMLLNNDTEVDAAFLEPLVNTMESDSGVGVVTSKIYFAKPSNKLWFFGGFMDRNTGLGGPVGGQVEDVGQFNHLVECDYATGCALLTSAELIKKIGVLDDDYFYLCEDADFCFRVSDAGYRVVAVPESIVWHKVTASLAGGEESPFRLYFRARNQMMLVAKNKKDFRLIKHGLGLFGYHMVYLARRVAKGMPWRGTYYYIWGLWDFLLGRKGNISQRRSN</sequence>
<accession>A0A4R3XYN4</accession>
<organism evidence="5 6">
    <name type="scientific">Sulfurirhabdus autotrophica</name>
    <dbReference type="NCBI Taxonomy" id="1706046"/>
    <lineage>
        <taxon>Bacteria</taxon>
        <taxon>Pseudomonadati</taxon>
        <taxon>Pseudomonadota</taxon>
        <taxon>Betaproteobacteria</taxon>
        <taxon>Nitrosomonadales</taxon>
        <taxon>Sulfuricellaceae</taxon>
        <taxon>Sulfurirhabdus</taxon>
    </lineage>
</organism>
<dbReference type="SUPFAM" id="SSF53448">
    <property type="entry name" value="Nucleotide-diphospho-sugar transferases"/>
    <property type="match status" value="1"/>
</dbReference>
<dbReference type="PANTHER" id="PTHR43179:SF12">
    <property type="entry name" value="GALACTOFURANOSYLTRANSFERASE GLFT2"/>
    <property type="match status" value="1"/>
</dbReference>
<keyword evidence="6" id="KW-1185">Reference proteome</keyword>
<keyword evidence="3" id="KW-0808">Transferase</keyword>
<evidence type="ECO:0000313" key="5">
    <source>
        <dbReference type="EMBL" id="TCV83438.1"/>
    </source>
</evidence>
<evidence type="ECO:0000256" key="2">
    <source>
        <dbReference type="ARBA" id="ARBA00022676"/>
    </source>
</evidence>
<dbReference type="Gene3D" id="3.90.550.10">
    <property type="entry name" value="Spore Coat Polysaccharide Biosynthesis Protein SpsA, Chain A"/>
    <property type="match status" value="1"/>
</dbReference>
<keyword evidence="2" id="KW-0328">Glycosyltransferase</keyword>
<evidence type="ECO:0000256" key="3">
    <source>
        <dbReference type="ARBA" id="ARBA00022679"/>
    </source>
</evidence>
<dbReference type="RefSeq" id="WP_165922999.1">
    <property type="nucleotide sequence ID" value="NZ_BHVT01000069.1"/>
</dbReference>
<proteinExistence type="inferred from homology"/>
<evidence type="ECO:0000256" key="1">
    <source>
        <dbReference type="ARBA" id="ARBA00006739"/>
    </source>
</evidence>
<feature type="domain" description="Glycosyltransferase 2-like" evidence="4">
    <location>
        <begin position="15"/>
        <end position="134"/>
    </location>
</feature>
<name>A0A4R3XYN4_9PROT</name>
<evidence type="ECO:0000313" key="6">
    <source>
        <dbReference type="Proteomes" id="UP000295367"/>
    </source>
</evidence>
<evidence type="ECO:0000259" key="4">
    <source>
        <dbReference type="Pfam" id="PF00535"/>
    </source>
</evidence>
<dbReference type="CDD" id="cd04186">
    <property type="entry name" value="GT_2_like_c"/>
    <property type="match status" value="1"/>
</dbReference>
<dbReference type="InterPro" id="IPR001173">
    <property type="entry name" value="Glyco_trans_2-like"/>
</dbReference>